<dbReference type="OrthoDB" id="2155209at2759"/>
<gene>
    <name evidence="4" type="ORF">PHAECO_LOCUS940</name>
</gene>
<evidence type="ECO:0000256" key="2">
    <source>
        <dbReference type="SAM" id="MobiDB-lite"/>
    </source>
</evidence>
<dbReference type="InterPro" id="IPR039496">
    <property type="entry name" value="CCDC92/74_N"/>
</dbReference>
<name>A0A9P0DDF0_PHACE</name>
<keyword evidence="5" id="KW-1185">Reference proteome</keyword>
<dbReference type="Proteomes" id="UP001153737">
    <property type="component" value="Chromosome 1"/>
</dbReference>
<accession>A0A9P0DDF0</accession>
<feature type="region of interest" description="Disordered" evidence="2">
    <location>
        <begin position="25"/>
        <end position="49"/>
    </location>
</feature>
<evidence type="ECO:0000256" key="1">
    <source>
        <dbReference type="ARBA" id="ARBA00023054"/>
    </source>
</evidence>
<feature type="region of interest" description="Disordered" evidence="2">
    <location>
        <begin position="100"/>
        <end position="119"/>
    </location>
</feature>
<reference evidence="4" key="2">
    <citation type="submission" date="2022-10" db="EMBL/GenBank/DDBJ databases">
        <authorList>
            <consortium name="ENA_rothamsted_submissions"/>
            <consortium name="culmorum"/>
            <person name="King R."/>
        </authorList>
    </citation>
    <scope>NUCLEOTIDE SEQUENCE</scope>
</reference>
<dbReference type="Pfam" id="PF14916">
    <property type="entry name" value="CCDC92"/>
    <property type="match status" value="1"/>
</dbReference>
<reference evidence="4" key="1">
    <citation type="submission" date="2022-01" db="EMBL/GenBank/DDBJ databases">
        <authorList>
            <person name="King R."/>
        </authorList>
    </citation>
    <scope>NUCLEOTIDE SEQUENCE</scope>
</reference>
<dbReference type="InterPro" id="IPR040370">
    <property type="entry name" value="CCDC74A/CCDC74B/CCDC92"/>
</dbReference>
<protein>
    <recommendedName>
        <fullName evidence="3">CCDC92/74 N-terminal domain-containing protein</fullName>
    </recommendedName>
</protein>
<sequence length="318" mass="36100">MASKVIVKIPVAPFGKVNKTKSGIVNGDMVVTRPQDSPPPRSADTPRGPDCSRITQLDQNIKFLQEQHQLMLSGLHNEIENLKVRNRELQFQLVFVKGISPSSPSSPEDDSKHKIYTSPKPFNVTPLQVEILEKELGELKLHMQETESRNVYLSAIVDEQKKKLERYERDREKERDRAGQPDPELLRKLDDAETLIRRLRRENSDLRRDTAPHYSPREMSYHQHRSGENGFTPSRSGRSHGNRHRGHYRGNWFPPLHSQSYWQGGRGSDRSGVPLDGNALPSLPGNESGYQGRRGANNNHYGGEGKKYKGGQKTGKQT</sequence>
<feature type="region of interest" description="Disordered" evidence="2">
    <location>
        <begin position="167"/>
        <end position="318"/>
    </location>
</feature>
<dbReference type="PANTHER" id="PTHR14882:SF5">
    <property type="entry name" value="COILED-COIL DOMAIN CONTAINING 74A"/>
    <property type="match status" value="1"/>
</dbReference>
<feature type="compositionally biased region" description="Basic and acidic residues" evidence="2">
    <location>
        <begin position="167"/>
        <end position="227"/>
    </location>
</feature>
<organism evidence="4 5">
    <name type="scientific">Phaedon cochleariae</name>
    <name type="common">Mustard beetle</name>
    <dbReference type="NCBI Taxonomy" id="80249"/>
    <lineage>
        <taxon>Eukaryota</taxon>
        <taxon>Metazoa</taxon>
        <taxon>Ecdysozoa</taxon>
        <taxon>Arthropoda</taxon>
        <taxon>Hexapoda</taxon>
        <taxon>Insecta</taxon>
        <taxon>Pterygota</taxon>
        <taxon>Neoptera</taxon>
        <taxon>Endopterygota</taxon>
        <taxon>Coleoptera</taxon>
        <taxon>Polyphaga</taxon>
        <taxon>Cucujiformia</taxon>
        <taxon>Chrysomeloidea</taxon>
        <taxon>Chrysomelidae</taxon>
        <taxon>Chrysomelinae</taxon>
        <taxon>Chrysomelini</taxon>
        <taxon>Phaedon</taxon>
    </lineage>
</organism>
<proteinExistence type="predicted"/>
<evidence type="ECO:0000313" key="5">
    <source>
        <dbReference type="Proteomes" id="UP001153737"/>
    </source>
</evidence>
<feature type="domain" description="CCDC92/74 N-terminal" evidence="3">
    <location>
        <begin position="53"/>
        <end position="105"/>
    </location>
</feature>
<dbReference type="PANTHER" id="PTHR14882">
    <property type="entry name" value="COILED-COIL DOMAIN-CONTAINING 74A"/>
    <property type="match status" value="1"/>
</dbReference>
<evidence type="ECO:0000259" key="3">
    <source>
        <dbReference type="Pfam" id="PF14916"/>
    </source>
</evidence>
<evidence type="ECO:0000313" key="4">
    <source>
        <dbReference type="EMBL" id="CAH1116878.1"/>
    </source>
</evidence>
<feature type="compositionally biased region" description="Basic residues" evidence="2">
    <location>
        <begin position="237"/>
        <end position="248"/>
    </location>
</feature>
<keyword evidence="1" id="KW-0175">Coiled coil</keyword>
<dbReference type="EMBL" id="OU896707">
    <property type="protein sequence ID" value="CAH1116878.1"/>
    <property type="molecule type" value="Genomic_DNA"/>
</dbReference>
<dbReference type="AlphaFoldDB" id="A0A9P0DDF0"/>